<organism evidence="1 2">
    <name type="scientific">Staurois parvus</name>
    <dbReference type="NCBI Taxonomy" id="386267"/>
    <lineage>
        <taxon>Eukaryota</taxon>
        <taxon>Metazoa</taxon>
        <taxon>Chordata</taxon>
        <taxon>Craniata</taxon>
        <taxon>Vertebrata</taxon>
        <taxon>Euteleostomi</taxon>
        <taxon>Amphibia</taxon>
        <taxon>Batrachia</taxon>
        <taxon>Anura</taxon>
        <taxon>Neobatrachia</taxon>
        <taxon>Ranoidea</taxon>
        <taxon>Ranidae</taxon>
        <taxon>Staurois</taxon>
    </lineage>
</organism>
<gene>
    <name evidence="1" type="ORF">SPARVUS_LOCUS14512255</name>
</gene>
<name>A0ABN9GUT3_9NEOB</name>
<proteinExistence type="predicted"/>
<dbReference type="Proteomes" id="UP001162483">
    <property type="component" value="Unassembled WGS sequence"/>
</dbReference>
<comment type="caution">
    <text evidence="1">The sequence shown here is derived from an EMBL/GenBank/DDBJ whole genome shotgun (WGS) entry which is preliminary data.</text>
</comment>
<reference evidence="1" key="1">
    <citation type="submission" date="2023-05" db="EMBL/GenBank/DDBJ databases">
        <authorList>
            <person name="Stuckert A."/>
        </authorList>
    </citation>
    <scope>NUCLEOTIDE SEQUENCE</scope>
</reference>
<dbReference type="EMBL" id="CATNWA010019089">
    <property type="protein sequence ID" value="CAI9611208.1"/>
    <property type="molecule type" value="Genomic_DNA"/>
</dbReference>
<protein>
    <submittedName>
        <fullName evidence="1">Uncharacterized protein</fullName>
    </submittedName>
</protein>
<evidence type="ECO:0000313" key="1">
    <source>
        <dbReference type="EMBL" id="CAI9611208.1"/>
    </source>
</evidence>
<sequence length="64" mass="7341">MEKKYYGFSYILSSRPTAYSVQSRIIVNIPVQAGVALHEPHSLPVRCVRTQIAVRNLCERSQFM</sequence>
<accession>A0ABN9GUT3</accession>
<keyword evidence="2" id="KW-1185">Reference proteome</keyword>
<evidence type="ECO:0000313" key="2">
    <source>
        <dbReference type="Proteomes" id="UP001162483"/>
    </source>
</evidence>